<accession>A0ABD2GEY2</accession>
<sequence length="117" mass="13450">MKFPPSLVCVDTGRPADPHRAACRIHRSQLSQFLFPPQPFTQFSGATHLCCRCVRPGVRSPGRMPLEAGVSCQGHNPNRRNLWDWRETAKRRGTSWSTRSWVEGRRHHRQNRDFGAC</sequence>
<evidence type="ECO:0000313" key="1">
    <source>
        <dbReference type="EMBL" id="KAL3052310.1"/>
    </source>
</evidence>
<dbReference type="Proteomes" id="UP001619887">
    <property type="component" value="Unassembled WGS sequence"/>
</dbReference>
<reference evidence="1 2" key="1">
    <citation type="journal article" date="2022" name="G3 (Bethesda)">
        <title>Evaluating Illumina-, Nanopore-, and PacBio-based genome assembly strategies with the bald notothen, Trematomus borchgrevinki.</title>
        <authorList>
            <person name="Rayamajhi N."/>
            <person name="Cheng C.C."/>
            <person name="Catchen J.M."/>
        </authorList>
    </citation>
    <scope>NUCLEOTIDE SEQUENCE [LARGE SCALE GENOMIC DNA]</scope>
    <source>
        <strain evidence="1">AGRC-2024</strain>
    </source>
</reference>
<reference evidence="1 2" key="2">
    <citation type="journal article" date="2024" name="G3 (Bethesda)">
        <title>The genome of the cryopelagic Antarctic bald notothen, Trematomus borchgrevinki.</title>
        <authorList>
            <person name="Rayamajhi N."/>
            <person name="Rivera-Colon A.G."/>
            <person name="Minhas B.F."/>
            <person name="Cheng C.C."/>
            <person name="Catchen J.M."/>
        </authorList>
    </citation>
    <scope>NUCLEOTIDE SEQUENCE [LARGE SCALE GENOMIC DNA]</scope>
    <source>
        <strain evidence="1">AGRC-2024</strain>
    </source>
</reference>
<organism evidence="1 2">
    <name type="scientific">Pagothenia borchgrevinki</name>
    <name type="common">Bald rockcod</name>
    <name type="synonym">Trematomus borchgrevinki</name>
    <dbReference type="NCBI Taxonomy" id="8213"/>
    <lineage>
        <taxon>Eukaryota</taxon>
        <taxon>Metazoa</taxon>
        <taxon>Chordata</taxon>
        <taxon>Craniata</taxon>
        <taxon>Vertebrata</taxon>
        <taxon>Euteleostomi</taxon>
        <taxon>Actinopterygii</taxon>
        <taxon>Neopterygii</taxon>
        <taxon>Teleostei</taxon>
        <taxon>Neoteleostei</taxon>
        <taxon>Acanthomorphata</taxon>
        <taxon>Eupercaria</taxon>
        <taxon>Perciformes</taxon>
        <taxon>Notothenioidei</taxon>
        <taxon>Nototheniidae</taxon>
        <taxon>Pagothenia</taxon>
    </lineage>
</organism>
<name>A0ABD2GEY2_PAGBO</name>
<comment type="caution">
    <text evidence="1">The sequence shown here is derived from an EMBL/GenBank/DDBJ whole genome shotgun (WGS) entry which is preliminary data.</text>
</comment>
<gene>
    <name evidence="1" type="ORF">OYC64_004959</name>
</gene>
<dbReference type="AlphaFoldDB" id="A0ABD2GEY2"/>
<protein>
    <submittedName>
        <fullName evidence="1">Uncharacterized protein</fullName>
    </submittedName>
</protein>
<keyword evidence="2" id="KW-1185">Reference proteome</keyword>
<dbReference type="EMBL" id="JBIYXZ010002079">
    <property type="protein sequence ID" value="KAL3052310.1"/>
    <property type="molecule type" value="Genomic_DNA"/>
</dbReference>
<evidence type="ECO:0000313" key="2">
    <source>
        <dbReference type="Proteomes" id="UP001619887"/>
    </source>
</evidence>
<proteinExistence type="predicted"/>